<dbReference type="InterPro" id="IPR036754">
    <property type="entry name" value="YbaK/aa-tRNA-synt-asso_dom_sf"/>
</dbReference>
<evidence type="ECO:0000313" key="2">
    <source>
        <dbReference type="EMBL" id="ALU28636.1"/>
    </source>
</evidence>
<protein>
    <recommendedName>
        <fullName evidence="1">YbaK/aminoacyl-tRNA synthetase-associated domain-containing protein</fullName>
    </recommendedName>
</protein>
<gene>
    <name evidence="2" type="ORF">ATY89_00740</name>
    <name evidence="3" type="ORF">ATZ20_03780</name>
</gene>
<accession>A0A0U3HCV8</accession>
<dbReference type="Proteomes" id="UP000065473">
    <property type="component" value="Chromosome"/>
</dbReference>
<evidence type="ECO:0000313" key="4">
    <source>
        <dbReference type="Proteomes" id="UP000060043"/>
    </source>
</evidence>
<dbReference type="Pfam" id="PF04073">
    <property type="entry name" value="tRNA_edit"/>
    <property type="match status" value="1"/>
</dbReference>
<dbReference type="PANTHER" id="PTHR30411">
    <property type="entry name" value="CYTOPLASMIC PROTEIN"/>
    <property type="match status" value="1"/>
</dbReference>
<dbReference type="PaxDb" id="1435377-SUSAZ_05490"/>
<dbReference type="SUPFAM" id="SSF55826">
    <property type="entry name" value="YbaK/ProRS associated domain"/>
    <property type="match status" value="1"/>
</dbReference>
<dbReference type="OMA" id="MTGYAIG"/>
<dbReference type="RefSeq" id="WP_011278000.1">
    <property type="nucleotide sequence ID" value="NZ_BHWZ01000002.1"/>
</dbReference>
<dbReference type="GeneID" id="14551654"/>
<dbReference type="STRING" id="1435377.SUSAZ_05490"/>
<evidence type="ECO:0000259" key="1">
    <source>
        <dbReference type="Pfam" id="PF04073"/>
    </source>
</evidence>
<organism evidence="2 5">
    <name type="scientific">Sulfolobus acidocaldarius</name>
    <dbReference type="NCBI Taxonomy" id="2285"/>
    <lineage>
        <taxon>Archaea</taxon>
        <taxon>Thermoproteota</taxon>
        <taxon>Thermoprotei</taxon>
        <taxon>Sulfolobales</taxon>
        <taxon>Sulfolobaceae</taxon>
        <taxon>Sulfolobus</taxon>
    </lineage>
</organism>
<evidence type="ECO:0000313" key="5">
    <source>
        <dbReference type="Proteomes" id="UP000065473"/>
    </source>
</evidence>
<evidence type="ECO:0000313" key="3">
    <source>
        <dbReference type="EMBL" id="ALU31351.1"/>
    </source>
</evidence>
<reference evidence="4 5" key="1">
    <citation type="submission" date="2015-12" db="EMBL/GenBank/DDBJ databases">
        <title>A stable core within a dynamic pangenome in Sulfolobus acidocaldarius.</title>
        <authorList>
            <person name="Anderson R."/>
            <person name="Kouris A."/>
            <person name="Seward C."/>
            <person name="Campbell K."/>
            <person name="Whitaker R."/>
        </authorList>
    </citation>
    <scope>NUCLEOTIDE SEQUENCE [LARGE SCALE GENOMIC DNA]</scope>
    <source>
        <strain evidence="2 5">GG12-C01-09</strain>
        <strain evidence="3 4">NG05B_CO5_07</strain>
    </source>
</reference>
<dbReference type="EMBL" id="CP013694">
    <property type="protein sequence ID" value="ALU28636.1"/>
    <property type="molecule type" value="Genomic_DNA"/>
</dbReference>
<dbReference type="AlphaFoldDB" id="A0A0U3HCV8"/>
<dbReference type="CDD" id="cd04332">
    <property type="entry name" value="YbaK_like"/>
    <property type="match status" value="1"/>
</dbReference>
<dbReference type="EMBL" id="CP013695">
    <property type="protein sequence ID" value="ALU31351.1"/>
    <property type="molecule type" value="Genomic_DNA"/>
</dbReference>
<dbReference type="GO" id="GO:0002161">
    <property type="term" value="F:aminoacyl-tRNA deacylase activity"/>
    <property type="evidence" value="ECO:0007669"/>
    <property type="project" value="InterPro"/>
</dbReference>
<dbReference type="InterPro" id="IPR007214">
    <property type="entry name" value="YbaK/aa-tRNA-synth-assoc-dom"/>
</dbReference>
<feature type="domain" description="YbaK/aminoacyl-tRNA synthetase-associated" evidence="1">
    <location>
        <begin position="21"/>
        <end position="137"/>
    </location>
</feature>
<dbReference type="OrthoDB" id="27691at2157"/>
<dbReference type="PANTHER" id="PTHR30411:SF1">
    <property type="entry name" value="CYTOPLASMIC PROTEIN"/>
    <property type="match status" value="1"/>
</dbReference>
<dbReference type="Gene3D" id="3.90.960.10">
    <property type="entry name" value="YbaK/aminoacyl-tRNA synthetase-associated domain"/>
    <property type="match status" value="1"/>
</dbReference>
<dbReference type="Proteomes" id="UP000060043">
    <property type="component" value="Chromosome"/>
</dbReference>
<sequence length="149" mass="16499">MNDLEDILKKLALSYKFISVPNARTVKDASMSLGVSEDRIAKTILVIADNKPYAVFLRGNRRVDLDKLKLYLNVREIRVAKASEVKKITGYEVGGLPPLINGVETIMDEELADDDKEVFCGGGNETTLLSIIPKELAEKSMLRIFSVGI</sequence>
<proteinExistence type="predicted"/>
<name>A0A0U3HCV8_9CREN</name>